<name>A0A0P5A3B2_9CRUS</name>
<feature type="compositionally biased region" description="Gly residues" evidence="1">
    <location>
        <begin position="130"/>
        <end position="139"/>
    </location>
</feature>
<accession>A0A0P5A3B2</accession>
<dbReference type="EMBL" id="GDIP01204554">
    <property type="protein sequence ID" value="JAJ18848.1"/>
    <property type="molecule type" value="Transcribed_RNA"/>
</dbReference>
<dbReference type="EMBL" id="GDIP01204551">
    <property type="protein sequence ID" value="JAJ18851.1"/>
    <property type="molecule type" value="Transcribed_RNA"/>
</dbReference>
<feature type="region of interest" description="Disordered" evidence="1">
    <location>
        <begin position="113"/>
        <end position="139"/>
    </location>
</feature>
<sequence>MSMISAPISSCSATAIESNTWENLANMKIVIALVCLIALAAAVEETDIVVEAADLDVAEHRRSGGYYGGYRGGHGRYRGGYHGHYGWGRKRRSVEDDAVVADLETAEHRRVGYGGRRHHSGHRGGHGGHRGYGSLGHHG</sequence>
<dbReference type="AlphaFoldDB" id="A0A0P5A3B2"/>
<feature type="compositionally biased region" description="Basic residues" evidence="1">
    <location>
        <begin position="115"/>
        <end position="129"/>
    </location>
</feature>
<reference evidence="2" key="2">
    <citation type="submission" date="2015-10" db="EMBL/GenBank/DDBJ databases">
        <authorList>
            <person name="Gilbert D.G."/>
        </authorList>
    </citation>
    <scope>NUCLEOTIDE SEQUENCE</scope>
</reference>
<protein>
    <submittedName>
        <fullName evidence="2">Uncharacterized protein</fullName>
    </submittedName>
</protein>
<organism evidence="2">
    <name type="scientific">Daphnia magna</name>
    <dbReference type="NCBI Taxonomy" id="35525"/>
    <lineage>
        <taxon>Eukaryota</taxon>
        <taxon>Metazoa</taxon>
        <taxon>Ecdysozoa</taxon>
        <taxon>Arthropoda</taxon>
        <taxon>Crustacea</taxon>
        <taxon>Branchiopoda</taxon>
        <taxon>Diplostraca</taxon>
        <taxon>Cladocera</taxon>
        <taxon>Anomopoda</taxon>
        <taxon>Daphniidae</taxon>
        <taxon>Daphnia</taxon>
    </lineage>
</organism>
<evidence type="ECO:0000256" key="1">
    <source>
        <dbReference type="SAM" id="MobiDB-lite"/>
    </source>
</evidence>
<proteinExistence type="predicted"/>
<reference evidence="2" key="1">
    <citation type="submission" date="2015-10" db="EMBL/GenBank/DDBJ databases">
        <title>Daphnia magna gene sets from two clonal populations assembled and annotated with EvidentialGene.</title>
        <authorList>
            <person name="Gilbert D."/>
            <person name="Podicheti R."/>
            <person name="Orsini L."/>
            <person name="Colbourne J."/>
            <person name="Pfrender M."/>
        </authorList>
    </citation>
    <scope>NUCLEOTIDE SEQUENCE</scope>
</reference>
<evidence type="ECO:0000313" key="2">
    <source>
        <dbReference type="EMBL" id="JAJ18851.1"/>
    </source>
</evidence>